<feature type="domain" description="4Fe-4S ferredoxin-type" evidence="11">
    <location>
        <begin position="237"/>
        <end position="265"/>
    </location>
</feature>
<proteinExistence type="inferred from homology"/>
<dbReference type="AlphaFoldDB" id="D3T9K7"/>
<dbReference type="SUPFAM" id="SSF51971">
    <property type="entry name" value="Nucleotide-binding domain"/>
    <property type="match status" value="3"/>
</dbReference>
<dbReference type="SUPFAM" id="SSF46548">
    <property type="entry name" value="alpha-helical ferredoxin"/>
    <property type="match status" value="2"/>
</dbReference>
<comment type="cofactor">
    <cofactor evidence="10">
        <name>[4Fe-4S] cluster</name>
        <dbReference type="ChEBI" id="CHEBI:49883"/>
    </cofactor>
</comment>
<evidence type="ECO:0000256" key="5">
    <source>
        <dbReference type="ARBA" id="ARBA00022723"/>
    </source>
</evidence>
<keyword evidence="5 10" id="KW-0479">Metal-binding</keyword>
<dbReference type="Gene3D" id="3.50.50.60">
    <property type="entry name" value="FAD/NAD(P)-binding domain"/>
    <property type="match status" value="3"/>
</dbReference>
<evidence type="ECO:0000313" key="13">
    <source>
        <dbReference type="Proteomes" id="UP000001400"/>
    </source>
</evidence>
<comment type="similarity">
    <text evidence="2 10">Belongs to the HdrA family.</text>
</comment>
<dbReference type="RefSeq" id="WP_012997279.1">
    <property type="nucleotide sequence ID" value="NC_013926.1"/>
</dbReference>
<dbReference type="EC" id="1.8.-.-" evidence="10"/>
<dbReference type="Pfam" id="PF12838">
    <property type="entry name" value="Fer4_7"/>
    <property type="match status" value="1"/>
</dbReference>
<dbReference type="InterPro" id="IPR023753">
    <property type="entry name" value="FAD/NAD-binding_dom"/>
</dbReference>
<dbReference type="HOGENOM" id="CLU_004231_2_0_2"/>
<dbReference type="InterPro" id="IPR009051">
    <property type="entry name" value="Helical_ferredxn"/>
</dbReference>
<evidence type="ECO:0000256" key="6">
    <source>
        <dbReference type="ARBA" id="ARBA00022827"/>
    </source>
</evidence>
<dbReference type="Pfam" id="PF12831">
    <property type="entry name" value="FAD_oxidored"/>
    <property type="match status" value="1"/>
</dbReference>
<dbReference type="PROSITE" id="PS51379">
    <property type="entry name" value="4FE4S_FER_2"/>
    <property type="match status" value="4"/>
</dbReference>
<evidence type="ECO:0000256" key="9">
    <source>
        <dbReference type="ARBA" id="ARBA00023014"/>
    </source>
</evidence>
<dbReference type="InterPro" id="IPR017896">
    <property type="entry name" value="4Fe4S_Fe-S-bd"/>
</dbReference>
<dbReference type="PROSITE" id="PS00198">
    <property type="entry name" value="4FE4S_FER_1"/>
    <property type="match status" value="3"/>
</dbReference>
<keyword evidence="6 10" id="KW-0274">FAD</keyword>
<dbReference type="Gene3D" id="3.40.50.720">
    <property type="entry name" value="NAD(P)-binding Rossmann-like Domain"/>
    <property type="match status" value="1"/>
</dbReference>
<feature type="domain" description="4Fe-4S ferredoxin-type" evidence="11">
    <location>
        <begin position="750"/>
        <end position="770"/>
    </location>
</feature>
<name>D3T9K7_ACIB4</name>
<accession>D3T9K7</accession>
<comment type="subunit">
    <text evidence="10">The ferredoxin:CoB-CoM heterodisulfide reductase is composed of three subunits; HdrA, HdrB and HdrC.</text>
</comment>
<comment type="function">
    <text evidence="10">Part of a complex that catalyzes the reversible reduction of CoM-S-S-CoB to the thiol-coenzymes H-S-CoM (coenzyme M) and H-S-CoB (coenzyme B).</text>
</comment>
<evidence type="ECO:0000259" key="11">
    <source>
        <dbReference type="PROSITE" id="PS51379"/>
    </source>
</evidence>
<dbReference type="Gene3D" id="3.30.70.20">
    <property type="match status" value="2"/>
</dbReference>
<feature type="domain" description="4Fe-4S ferredoxin-type" evidence="11">
    <location>
        <begin position="1060"/>
        <end position="1089"/>
    </location>
</feature>
<evidence type="ECO:0000256" key="10">
    <source>
        <dbReference type="RuleBase" id="RU366072"/>
    </source>
</evidence>
<evidence type="ECO:0000256" key="3">
    <source>
        <dbReference type="ARBA" id="ARBA00022485"/>
    </source>
</evidence>
<dbReference type="GO" id="GO:0016491">
    <property type="term" value="F:oxidoreductase activity"/>
    <property type="evidence" value="ECO:0007669"/>
    <property type="project" value="UniProtKB-UniRule"/>
</dbReference>
<evidence type="ECO:0000256" key="8">
    <source>
        <dbReference type="ARBA" id="ARBA00023004"/>
    </source>
</evidence>
<dbReference type="GO" id="GO:0051539">
    <property type="term" value="F:4 iron, 4 sulfur cluster binding"/>
    <property type="evidence" value="ECO:0007669"/>
    <property type="project" value="UniProtKB-UniRule"/>
</dbReference>
<dbReference type="PANTHER" id="PTHR43498:SF1">
    <property type="entry name" value="COB--COM HETERODISULFIDE REDUCTASE IRON-SULFUR SUBUNIT A"/>
    <property type="match status" value="1"/>
</dbReference>
<dbReference type="InterPro" id="IPR039650">
    <property type="entry name" value="HdrA-like"/>
</dbReference>
<reference evidence="12" key="1">
    <citation type="submission" date="2010-02" db="EMBL/GenBank/DDBJ databases">
        <title>Complete sequence of Aciduliprofundum boonei T469.</title>
        <authorList>
            <consortium name="US DOE Joint Genome Institute"/>
            <person name="Lucas S."/>
            <person name="Copeland A."/>
            <person name="Lapidus A."/>
            <person name="Cheng J.-F."/>
            <person name="Bruce D."/>
            <person name="Goodwin L."/>
            <person name="Pitluck S."/>
            <person name="Saunders E."/>
            <person name="Detter J.C."/>
            <person name="Han C."/>
            <person name="Tapia R."/>
            <person name="Land M."/>
            <person name="Hauser L."/>
            <person name="Kyrpides N."/>
            <person name="Mikhailova N."/>
            <person name="Flores G."/>
            <person name="Reysenbach A.-L."/>
            <person name="Woyke T."/>
        </authorList>
    </citation>
    <scope>NUCLEOTIDE SEQUENCE</scope>
    <source>
        <strain evidence="12">T469</strain>
    </source>
</reference>
<dbReference type="Pfam" id="PF00037">
    <property type="entry name" value="Fer4"/>
    <property type="match status" value="1"/>
</dbReference>
<dbReference type="KEGG" id="abi:Aboo_0977"/>
<dbReference type="SMR" id="D3T9K7"/>
<dbReference type="Proteomes" id="UP000001400">
    <property type="component" value="Chromosome"/>
</dbReference>
<evidence type="ECO:0000256" key="7">
    <source>
        <dbReference type="ARBA" id="ARBA00023002"/>
    </source>
</evidence>
<keyword evidence="8 10" id="KW-0408">Iron</keyword>
<keyword evidence="7 10" id="KW-0560">Oxidoreductase</keyword>
<evidence type="ECO:0000313" key="12">
    <source>
        <dbReference type="EMBL" id="ADD08786.1"/>
    </source>
</evidence>
<dbReference type="SUPFAM" id="SSF54862">
    <property type="entry name" value="4Fe-4S ferredoxins"/>
    <property type="match status" value="1"/>
</dbReference>
<comment type="pathway">
    <text evidence="10">Cofactor metabolism; coenzyme M-coenzyme B heterodisulfide reduction; coenzyme B and coenzyme M from coenzyme M-coenzyme B heterodisulfide: step 1/1.</text>
</comment>
<dbReference type="Pfam" id="PF07992">
    <property type="entry name" value="Pyr_redox_2"/>
    <property type="match status" value="1"/>
</dbReference>
<dbReference type="PRINTS" id="PR00419">
    <property type="entry name" value="ADXRDTASE"/>
</dbReference>
<gene>
    <name evidence="12" type="ordered locus">Aboo_0977</name>
</gene>
<dbReference type="SUPFAM" id="SSF51905">
    <property type="entry name" value="FAD/NAD(P)-binding domain"/>
    <property type="match status" value="1"/>
</dbReference>
<dbReference type="PANTHER" id="PTHR43498">
    <property type="entry name" value="FERREDOXIN:COB-COM HETERODISULFIDE REDUCTASE SUBUNIT A"/>
    <property type="match status" value="1"/>
</dbReference>
<keyword evidence="4 10" id="KW-0285">Flavoprotein</keyword>
<evidence type="ECO:0000256" key="1">
    <source>
        <dbReference type="ARBA" id="ARBA00001974"/>
    </source>
</evidence>
<dbReference type="Pfam" id="PF14691">
    <property type="entry name" value="Fer4_20"/>
    <property type="match status" value="1"/>
</dbReference>
<comment type="cofactor">
    <cofactor evidence="1 10">
        <name>FAD</name>
        <dbReference type="ChEBI" id="CHEBI:57692"/>
    </cofactor>
</comment>
<dbReference type="EMBL" id="CP001941">
    <property type="protein sequence ID" value="ADD08786.1"/>
    <property type="molecule type" value="Genomic_DNA"/>
</dbReference>
<keyword evidence="3 10" id="KW-0004">4Fe-4S</keyword>
<protein>
    <recommendedName>
        <fullName evidence="10">CoB--CoM heterodisulfide reductase iron-sulfur subunit A</fullName>
        <ecNumber evidence="10">1.8.-.-</ecNumber>
    </recommendedName>
</protein>
<dbReference type="GeneID" id="8827934"/>
<dbReference type="InterPro" id="IPR036188">
    <property type="entry name" value="FAD/NAD-bd_sf"/>
</dbReference>
<evidence type="ECO:0000256" key="4">
    <source>
        <dbReference type="ARBA" id="ARBA00022630"/>
    </source>
</evidence>
<dbReference type="Gene3D" id="1.10.1060.10">
    <property type="entry name" value="Alpha-helical ferredoxin"/>
    <property type="match status" value="1"/>
</dbReference>
<organism evidence="12 13">
    <name type="scientific">Aciduliprofundum boonei (strain DSM 19572 / T469)</name>
    <dbReference type="NCBI Taxonomy" id="439481"/>
    <lineage>
        <taxon>Archaea</taxon>
        <taxon>Methanobacteriati</taxon>
        <taxon>Thermoplasmatota</taxon>
        <taxon>DHVE2 group</taxon>
        <taxon>Candidatus Aciduliprofundum</taxon>
    </lineage>
</organism>
<sequence>MAMKRIGVFICHCGRNIAGTVDVKRVAEEIGKREDVAFSTTYVFMCSQPGQKLIEDSIKKYNLDGVVVANCSPTLHERTMRNAAARAGLNPYRVEIANIREWAAWPHEDNPEAATRKAIRIINATIEKLKANASLHPLEVPVKKRALVIGGGVAGMQAALDLADAGIETVVVEREPSLGGNMIRLSETFPTLDCPQCILTPKMNDVGGHPNIKLYTYSEVEEIEGYLGNFKVKIKRKSPFIDWDKCTGCGECAKVCPTVLPSDFDLKMATRKATHIPFDQAVPFKYTITYNGVPPCNAACPLHLDAQGYVAAAKAGRFDRSIDVVWEKLPFAGIAGRICTHPCESACSRGDIDKPVGIREIKRFVADWAVKNKRKYILHVKEEKDKSVAVIGAGAAGLMAAHDLREMGYKVTVYDKLPVVGGMLAVGIPPYRLPQEVIDYEVQPLIDAGVEFVLNYEVNEKNFEEIRKKHDAVIIAIGTHKERHLGIPGEEKAMHALELLRKVNLGEEVDLKGKKVVVIGGGNSAVDASRTALRLGADVTIAYRRTRTEMPAIPEEIVDAEEEGVKFKFLVSPAEILDGKIKLEKMKLGEKDASGRRKPIPTGEYELMDADVVVLAVGELPDASWAEKLGIEVDRNRIKTNKFMQTSIENVFAAGDAVTGAWDWVHAAAYGRWAAKNVAHYLEGEDMEEVKIEMSSSLKGYRELAYPAPRHETKKLDMEERKSTFKEFNLGYADEDVVDEAKRCLGCGGCAKCGLCVEVCEAKAIDLHMQDWYVEEEVGAIIVATGYEVMPAEAFPELGGKYPDVITSLQFERLLAPSGPTEGIPRRPSDGKIPKSIALVHCVGSRDPQNGVPYCSRICCMYTIKQGMLVKHAMPDVAVYDFYIDIRSNGKGYEEFYHRAKEEYGVNFIRGKVSKVYKVGDKYRVQGVDTLTGRIIEVDVDMVILATAAKGSSGVKELAKKLRIPYDEWGWLKETHLKLKPLETPVGGVFIAGAAQFIKDITDSVSQGSGAAAKAMALLSKPELEKEPLLARVDTEICAGCGRCKDQCAYGAITIDPVRHVAMVNEALCEGCGACSANCPTTAIQVVNFKKGQVIRAVDVLAEVF</sequence>
<dbReference type="InterPro" id="IPR028261">
    <property type="entry name" value="DPD_II"/>
</dbReference>
<dbReference type="InterPro" id="IPR017900">
    <property type="entry name" value="4Fe4S_Fe_S_CS"/>
</dbReference>
<evidence type="ECO:0000256" key="2">
    <source>
        <dbReference type="ARBA" id="ARBA00006561"/>
    </source>
</evidence>
<dbReference type="GO" id="GO:0046872">
    <property type="term" value="F:metal ion binding"/>
    <property type="evidence" value="ECO:0007669"/>
    <property type="project" value="UniProtKB-KW"/>
</dbReference>
<keyword evidence="9 10" id="KW-0411">Iron-sulfur</keyword>
<feature type="domain" description="4Fe-4S ferredoxin-type" evidence="11">
    <location>
        <begin position="1029"/>
        <end position="1058"/>
    </location>
</feature>
<keyword evidence="13" id="KW-1185">Reference proteome</keyword>